<dbReference type="EMBL" id="MU853407">
    <property type="protein sequence ID" value="KAK4134988.1"/>
    <property type="molecule type" value="Genomic_DNA"/>
</dbReference>
<evidence type="ECO:0000313" key="17">
    <source>
        <dbReference type="EMBL" id="KAK4134988.1"/>
    </source>
</evidence>
<keyword evidence="8 14" id="KW-0067">ATP-binding</keyword>
<dbReference type="PANTHER" id="PTHR24348:SF22">
    <property type="entry name" value="NON-SPECIFIC SERINE_THREONINE PROTEIN KINASE"/>
    <property type="match status" value="1"/>
</dbReference>
<evidence type="ECO:0000256" key="6">
    <source>
        <dbReference type="ARBA" id="ARBA00022741"/>
    </source>
</evidence>
<evidence type="ECO:0000256" key="1">
    <source>
        <dbReference type="ARBA" id="ARBA00004623"/>
    </source>
</evidence>
<dbReference type="AlphaFoldDB" id="A0AAN6UL26"/>
<evidence type="ECO:0000256" key="3">
    <source>
        <dbReference type="ARBA" id="ARBA00022448"/>
    </source>
</evidence>
<dbReference type="InterPro" id="IPR045269">
    <property type="entry name" value="Atg1-like"/>
</dbReference>
<evidence type="ECO:0000256" key="12">
    <source>
        <dbReference type="ARBA" id="ARBA00047899"/>
    </source>
</evidence>
<keyword evidence="18" id="KW-1185">Reference proteome</keyword>
<dbReference type="GO" id="GO:0000422">
    <property type="term" value="P:autophagy of mitochondrion"/>
    <property type="evidence" value="ECO:0007669"/>
    <property type="project" value="TreeGrafter"/>
</dbReference>
<dbReference type="Pfam" id="PF00069">
    <property type="entry name" value="Pkinase"/>
    <property type="match status" value="1"/>
</dbReference>
<evidence type="ECO:0000256" key="7">
    <source>
        <dbReference type="ARBA" id="ARBA00022777"/>
    </source>
</evidence>
<dbReference type="GO" id="GO:0042594">
    <property type="term" value="P:response to starvation"/>
    <property type="evidence" value="ECO:0007669"/>
    <property type="project" value="TreeGrafter"/>
</dbReference>
<dbReference type="InterPro" id="IPR011009">
    <property type="entry name" value="Kinase-like_dom_sf"/>
</dbReference>
<dbReference type="SMART" id="SM00220">
    <property type="entry name" value="S_TKc"/>
    <property type="match status" value="1"/>
</dbReference>
<organism evidence="17 18">
    <name type="scientific">Trichocladium antarcticum</name>
    <dbReference type="NCBI Taxonomy" id="1450529"/>
    <lineage>
        <taxon>Eukaryota</taxon>
        <taxon>Fungi</taxon>
        <taxon>Dikarya</taxon>
        <taxon>Ascomycota</taxon>
        <taxon>Pezizomycotina</taxon>
        <taxon>Sordariomycetes</taxon>
        <taxon>Sordariomycetidae</taxon>
        <taxon>Sordariales</taxon>
        <taxon>Chaetomiaceae</taxon>
        <taxon>Trichocladium</taxon>
    </lineage>
</organism>
<evidence type="ECO:0000256" key="14">
    <source>
        <dbReference type="PROSITE-ProRule" id="PRU10141"/>
    </source>
</evidence>
<dbReference type="EC" id="2.7.11.1" evidence="2"/>
<comment type="caution">
    <text evidence="17">The sequence shown here is derived from an EMBL/GenBank/DDBJ whole genome shotgun (WGS) entry which is preliminary data.</text>
</comment>
<dbReference type="InterPro" id="IPR017441">
    <property type="entry name" value="Protein_kinase_ATP_BS"/>
</dbReference>
<accession>A0AAN6UL26</accession>
<dbReference type="GO" id="GO:0034727">
    <property type="term" value="P:piecemeal microautophagy of the nucleus"/>
    <property type="evidence" value="ECO:0007669"/>
    <property type="project" value="TreeGrafter"/>
</dbReference>
<comment type="catalytic activity">
    <reaction evidence="12">
        <text>L-threonyl-[protein] + ATP = O-phospho-L-threonyl-[protein] + ADP + H(+)</text>
        <dbReference type="Rhea" id="RHEA:46608"/>
        <dbReference type="Rhea" id="RHEA-COMP:11060"/>
        <dbReference type="Rhea" id="RHEA-COMP:11605"/>
        <dbReference type="ChEBI" id="CHEBI:15378"/>
        <dbReference type="ChEBI" id="CHEBI:30013"/>
        <dbReference type="ChEBI" id="CHEBI:30616"/>
        <dbReference type="ChEBI" id="CHEBI:61977"/>
        <dbReference type="ChEBI" id="CHEBI:456216"/>
        <dbReference type="EC" id="2.7.11.1"/>
    </reaction>
</comment>
<dbReference type="PROSITE" id="PS00108">
    <property type="entry name" value="PROTEIN_KINASE_ST"/>
    <property type="match status" value="1"/>
</dbReference>
<proteinExistence type="inferred from homology"/>
<feature type="domain" description="Protein kinase" evidence="16">
    <location>
        <begin position="193"/>
        <end position="444"/>
    </location>
</feature>
<dbReference type="GO" id="GO:0004674">
    <property type="term" value="F:protein serine/threonine kinase activity"/>
    <property type="evidence" value="ECO:0007669"/>
    <property type="project" value="UniProtKB-KW"/>
</dbReference>
<comment type="similarity">
    <text evidence="15">Belongs to the protein kinase superfamily.</text>
</comment>
<gene>
    <name evidence="17" type="ORF">BT67DRAFT_401697</name>
</gene>
<evidence type="ECO:0000256" key="2">
    <source>
        <dbReference type="ARBA" id="ARBA00012513"/>
    </source>
</evidence>
<comment type="subcellular location">
    <subcellularLocation>
        <location evidence="1">Preautophagosomal structure membrane</location>
        <topology evidence="1">Peripheral membrane protein</topology>
    </subcellularLocation>
</comment>
<feature type="binding site" evidence="14">
    <location>
        <position position="222"/>
    </location>
    <ligand>
        <name>ATP</name>
        <dbReference type="ChEBI" id="CHEBI:30616"/>
    </ligand>
</feature>
<dbReference type="GO" id="GO:0000045">
    <property type="term" value="P:autophagosome assembly"/>
    <property type="evidence" value="ECO:0007669"/>
    <property type="project" value="TreeGrafter"/>
</dbReference>
<dbReference type="GO" id="GO:0061709">
    <property type="term" value="P:reticulophagy"/>
    <property type="evidence" value="ECO:0007669"/>
    <property type="project" value="TreeGrafter"/>
</dbReference>
<dbReference type="Proteomes" id="UP001304895">
    <property type="component" value="Unassembled WGS sequence"/>
</dbReference>
<protein>
    <recommendedName>
        <fullName evidence="2">non-specific serine/threonine protein kinase</fullName>
        <ecNumber evidence="2">2.7.11.1</ecNumber>
    </recommendedName>
    <alternativeName>
        <fullName evidence="11">Autophagy-related protein 1</fullName>
    </alternativeName>
</protein>
<keyword evidence="5" id="KW-0808">Transferase</keyword>
<keyword evidence="6 14" id="KW-0547">Nucleotide-binding</keyword>
<evidence type="ECO:0000256" key="4">
    <source>
        <dbReference type="ARBA" id="ARBA00022527"/>
    </source>
</evidence>
<evidence type="ECO:0000256" key="5">
    <source>
        <dbReference type="ARBA" id="ARBA00022679"/>
    </source>
</evidence>
<evidence type="ECO:0000256" key="8">
    <source>
        <dbReference type="ARBA" id="ARBA00022840"/>
    </source>
</evidence>
<evidence type="ECO:0000256" key="15">
    <source>
        <dbReference type="RuleBase" id="RU000304"/>
    </source>
</evidence>
<keyword evidence="7 17" id="KW-0418">Kinase</keyword>
<evidence type="ECO:0000256" key="13">
    <source>
        <dbReference type="ARBA" id="ARBA00048679"/>
    </source>
</evidence>
<dbReference type="GO" id="GO:0005829">
    <property type="term" value="C:cytosol"/>
    <property type="evidence" value="ECO:0007669"/>
    <property type="project" value="TreeGrafter"/>
</dbReference>
<dbReference type="Gene3D" id="1.10.510.10">
    <property type="entry name" value="Transferase(Phosphotransferase) domain 1"/>
    <property type="match status" value="1"/>
</dbReference>
<keyword evidence="10" id="KW-0072">Autophagy</keyword>
<dbReference type="GO" id="GO:0005776">
    <property type="term" value="C:autophagosome"/>
    <property type="evidence" value="ECO:0007669"/>
    <property type="project" value="TreeGrafter"/>
</dbReference>
<sequence length="461" mass="51073">MPHPLALFSLEPRNERASQVVAHPCNSHLVSISNDGTPVLDVGQVQSASGDNATLATIGRSGDILVDGSSISKIQCSFEIDRNTNMVLFHDKSHGQTSQVFGDNAVPFEDGRLRRVVVHMQLNTIIGMGGSGRNLILFELEWHCRPDKITEKVRERQSCRLQSNPRLARTADPTPVETRIHTPGSRLPKMRWQQIGESLGAGQFGTVYQAIDLDTGRTMAAKILTRPRGPEGDRLWVVLRREVEILVRISHIHVIDYIFSQGWEDGRAEIFIGLKEGTLASLVLGRCAVPERELANTVFHHMLQALDFLSVHGIIHRDLKPENILYISHRNGYHFQLGDFGVSNHQAMAATLGAGTPLYMAPEVYIGGSQTSKADIWSLFVTILWTMNAGGFREISRNFLVYDHVKTTVLSLGNIPELSRAREMARVDPTTRASAAQMLTRCFNGEGLTTPRGQIPPIINA</sequence>
<dbReference type="PROSITE" id="PS00107">
    <property type="entry name" value="PROTEIN_KINASE_ATP"/>
    <property type="match status" value="1"/>
</dbReference>
<dbReference type="InterPro" id="IPR008271">
    <property type="entry name" value="Ser/Thr_kinase_AS"/>
</dbReference>
<reference evidence="17" key="2">
    <citation type="submission" date="2023-05" db="EMBL/GenBank/DDBJ databases">
        <authorList>
            <consortium name="Lawrence Berkeley National Laboratory"/>
            <person name="Steindorff A."/>
            <person name="Hensen N."/>
            <person name="Bonometti L."/>
            <person name="Westerberg I."/>
            <person name="Brannstrom I.O."/>
            <person name="Guillou S."/>
            <person name="Cros-Aarteil S."/>
            <person name="Calhoun S."/>
            <person name="Haridas S."/>
            <person name="Kuo A."/>
            <person name="Mondo S."/>
            <person name="Pangilinan J."/>
            <person name="Riley R."/>
            <person name="Labutti K."/>
            <person name="Andreopoulos B."/>
            <person name="Lipzen A."/>
            <person name="Chen C."/>
            <person name="Yanf M."/>
            <person name="Daum C."/>
            <person name="Ng V."/>
            <person name="Clum A."/>
            <person name="Ohm R."/>
            <person name="Martin F."/>
            <person name="Silar P."/>
            <person name="Natvig D."/>
            <person name="Lalanne C."/>
            <person name="Gautier V."/>
            <person name="Ament-Velasquez S.L."/>
            <person name="Kruys A."/>
            <person name="Hutchinson M.I."/>
            <person name="Powell A.J."/>
            <person name="Barry K."/>
            <person name="Miller A.N."/>
            <person name="Grigoriev I.V."/>
            <person name="Debuchy R."/>
            <person name="Gladieux P."/>
            <person name="Thoren M.H."/>
            <person name="Johannesson H."/>
        </authorList>
    </citation>
    <scope>NUCLEOTIDE SEQUENCE</scope>
    <source>
        <strain evidence="17">CBS 123565</strain>
    </source>
</reference>
<dbReference type="GO" id="GO:0005524">
    <property type="term" value="F:ATP binding"/>
    <property type="evidence" value="ECO:0007669"/>
    <property type="project" value="UniProtKB-UniRule"/>
</dbReference>
<reference evidence="17" key="1">
    <citation type="journal article" date="2023" name="Mol. Phylogenet. Evol.">
        <title>Genome-scale phylogeny and comparative genomics of the fungal order Sordariales.</title>
        <authorList>
            <person name="Hensen N."/>
            <person name="Bonometti L."/>
            <person name="Westerberg I."/>
            <person name="Brannstrom I.O."/>
            <person name="Guillou S."/>
            <person name="Cros-Aarteil S."/>
            <person name="Calhoun S."/>
            <person name="Haridas S."/>
            <person name="Kuo A."/>
            <person name="Mondo S."/>
            <person name="Pangilinan J."/>
            <person name="Riley R."/>
            <person name="LaButti K."/>
            <person name="Andreopoulos B."/>
            <person name="Lipzen A."/>
            <person name="Chen C."/>
            <person name="Yan M."/>
            <person name="Daum C."/>
            <person name="Ng V."/>
            <person name="Clum A."/>
            <person name="Steindorff A."/>
            <person name="Ohm R.A."/>
            <person name="Martin F."/>
            <person name="Silar P."/>
            <person name="Natvig D.O."/>
            <person name="Lalanne C."/>
            <person name="Gautier V."/>
            <person name="Ament-Velasquez S.L."/>
            <person name="Kruys A."/>
            <person name="Hutchinson M.I."/>
            <person name="Powell A.J."/>
            <person name="Barry K."/>
            <person name="Miller A.N."/>
            <person name="Grigoriev I.V."/>
            <person name="Debuchy R."/>
            <person name="Gladieux P."/>
            <person name="Hiltunen Thoren M."/>
            <person name="Johannesson H."/>
        </authorList>
    </citation>
    <scope>NUCLEOTIDE SEQUENCE</scope>
    <source>
        <strain evidence="17">CBS 123565</strain>
    </source>
</reference>
<dbReference type="PROSITE" id="PS50011">
    <property type="entry name" value="PROTEIN_KINASE_DOM"/>
    <property type="match status" value="1"/>
</dbReference>
<dbReference type="InterPro" id="IPR000719">
    <property type="entry name" value="Prot_kinase_dom"/>
</dbReference>
<comment type="catalytic activity">
    <reaction evidence="13">
        <text>L-seryl-[protein] + ATP = O-phospho-L-seryl-[protein] + ADP + H(+)</text>
        <dbReference type="Rhea" id="RHEA:17989"/>
        <dbReference type="Rhea" id="RHEA-COMP:9863"/>
        <dbReference type="Rhea" id="RHEA-COMP:11604"/>
        <dbReference type="ChEBI" id="CHEBI:15378"/>
        <dbReference type="ChEBI" id="CHEBI:29999"/>
        <dbReference type="ChEBI" id="CHEBI:30616"/>
        <dbReference type="ChEBI" id="CHEBI:83421"/>
        <dbReference type="ChEBI" id="CHEBI:456216"/>
        <dbReference type="EC" id="2.7.11.1"/>
    </reaction>
</comment>
<dbReference type="GO" id="GO:0015031">
    <property type="term" value="P:protein transport"/>
    <property type="evidence" value="ECO:0007669"/>
    <property type="project" value="UniProtKB-KW"/>
</dbReference>
<evidence type="ECO:0000259" key="16">
    <source>
        <dbReference type="PROSITE" id="PS50011"/>
    </source>
</evidence>
<dbReference type="SUPFAM" id="SSF56112">
    <property type="entry name" value="Protein kinase-like (PK-like)"/>
    <property type="match status" value="1"/>
</dbReference>
<name>A0AAN6UL26_9PEZI</name>
<dbReference type="GO" id="GO:0010506">
    <property type="term" value="P:regulation of autophagy"/>
    <property type="evidence" value="ECO:0007669"/>
    <property type="project" value="InterPro"/>
</dbReference>
<evidence type="ECO:0000256" key="11">
    <source>
        <dbReference type="ARBA" id="ARBA00030237"/>
    </source>
</evidence>
<evidence type="ECO:0000256" key="10">
    <source>
        <dbReference type="ARBA" id="ARBA00023006"/>
    </source>
</evidence>
<dbReference type="GO" id="GO:0034045">
    <property type="term" value="C:phagophore assembly site membrane"/>
    <property type="evidence" value="ECO:0007669"/>
    <property type="project" value="UniProtKB-SubCell"/>
</dbReference>
<keyword evidence="9" id="KW-0653">Protein transport</keyword>
<evidence type="ECO:0000256" key="9">
    <source>
        <dbReference type="ARBA" id="ARBA00022927"/>
    </source>
</evidence>
<evidence type="ECO:0000313" key="18">
    <source>
        <dbReference type="Proteomes" id="UP001304895"/>
    </source>
</evidence>
<dbReference type="PANTHER" id="PTHR24348">
    <property type="entry name" value="SERINE/THREONINE-PROTEIN KINASE UNC-51-RELATED"/>
    <property type="match status" value="1"/>
</dbReference>
<keyword evidence="4 15" id="KW-0723">Serine/threonine-protein kinase</keyword>
<keyword evidence="3" id="KW-0813">Transport</keyword>